<dbReference type="EMBL" id="JABSTR010000010">
    <property type="protein sequence ID" value="KAH9379523.1"/>
    <property type="molecule type" value="Genomic_DNA"/>
</dbReference>
<dbReference type="Proteomes" id="UP000821853">
    <property type="component" value="Chromosome 8"/>
</dbReference>
<feature type="region of interest" description="Disordered" evidence="1">
    <location>
        <begin position="1"/>
        <end position="54"/>
    </location>
</feature>
<reference evidence="2 3" key="1">
    <citation type="journal article" date="2020" name="Cell">
        <title>Large-Scale Comparative Analyses of Tick Genomes Elucidate Their Genetic Diversity and Vector Capacities.</title>
        <authorList>
            <consortium name="Tick Genome and Microbiome Consortium (TIGMIC)"/>
            <person name="Jia N."/>
            <person name="Wang J."/>
            <person name="Shi W."/>
            <person name="Du L."/>
            <person name="Sun Y."/>
            <person name="Zhan W."/>
            <person name="Jiang J.F."/>
            <person name="Wang Q."/>
            <person name="Zhang B."/>
            <person name="Ji P."/>
            <person name="Bell-Sakyi L."/>
            <person name="Cui X.M."/>
            <person name="Yuan T.T."/>
            <person name="Jiang B.G."/>
            <person name="Yang W.F."/>
            <person name="Lam T.T."/>
            <person name="Chang Q.C."/>
            <person name="Ding S.J."/>
            <person name="Wang X.J."/>
            <person name="Zhu J.G."/>
            <person name="Ruan X.D."/>
            <person name="Zhao L."/>
            <person name="Wei J.T."/>
            <person name="Ye R.Z."/>
            <person name="Que T.C."/>
            <person name="Du C.H."/>
            <person name="Zhou Y.H."/>
            <person name="Cheng J.X."/>
            <person name="Dai P.F."/>
            <person name="Guo W.B."/>
            <person name="Han X.H."/>
            <person name="Huang E.J."/>
            <person name="Li L.F."/>
            <person name="Wei W."/>
            <person name="Gao Y.C."/>
            <person name="Liu J.Z."/>
            <person name="Shao H.Z."/>
            <person name="Wang X."/>
            <person name="Wang C.C."/>
            <person name="Yang T.C."/>
            <person name="Huo Q.B."/>
            <person name="Li W."/>
            <person name="Chen H.Y."/>
            <person name="Chen S.E."/>
            <person name="Zhou L.G."/>
            <person name="Ni X.B."/>
            <person name="Tian J.H."/>
            <person name="Sheng Y."/>
            <person name="Liu T."/>
            <person name="Pan Y.S."/>
            <person name="Xia L.Y."/>
            <person name="Li J."/>
            <person name="Zhao F."/>
            <person name="Cao W.C."/>
        </authorList>
    </citation>
    <scope>NUCLEOTIDE SEQUENCE [LARGE SCALE GENOMIC DNA]</scope>
    <source>
        <strain evidence="2">HaeL-2018</strain>
    </source>
</reference>
<comment type="caution">
    <text evidence="2">The sequence shown here is derived from an EMBL/GenBank/DDBJ whole genome shotgun (WGS) entry which is preliminary data.</text>
</comment>
<evidence type="ECO:0000256" key="1">
    <source>
        <dbReference type="SAM" id="MobiDB-lite"/>
    </source>
</evidence>
<protein>
    <submittedName>
        <fullName evidence="2">Uncharacterized protein</fullName>
    </submittedName>
</protein>
<keyword evidence="3" id="KW-1185">Reference proteome</keyword>
<name>A0A9J6GWF6_HAELO</name>
<dbReference type="AlphaFoldDB" id="A0A9J6GWF6"/>
<gene>
    <name evidence="2" type="ORF">HPB48_005757</name>
</gene>
<feature type="compositionally biased region" description="Basic and acidic residues" evidence="1">
    <location>
        <begin position="14"/>
        <end position="29"/>
    </location>
</feature>
<sequence>MSLPPRSGASGISDKGEPFVVKKRERDRALMTPAESLVDSSDSTQQSDASPVLPQRTCDTGAESSSAVVELDFQVLNIVCVAYTIRHQ</sequence>
<accession>A0A9J6GWF6</accession>
<feature type="compositionally biased region" description="Low complexity" evidence="1">
    <location>
        <begin position="36"/>
        <end position="50"/>
    </location>
</feature>
<organism evidence="2 3">
    <name type="scientific">Haemaphysalis longicornis</name>
    <name type="common">Bush tick</name>
    <dbReference type="NCBI Taxonomy" id="44386"/>
    <lineage>
        <taxon>Eukaryota</taxon>
        <taxon>Metazoa</taxon>
        <taxon>Ecdysozoa</taxon>
        <taxon>Arthropoda</taxon>
        <taxon>Chelicerata</taxon>
        <taxon>Arachnida</taxon>
        <taxon>Acari</taxon>
        <taxon>Parasitiformes</taxon>
        <taxon>Ixodida</taxon>
        <taxon>Ixodoidea</taxon>
        <taxon>Ixodidae</taxon>
        <taxon>Haemaphysalinae</taxon>
        <taxon>Haemaphysalis</taxon>
    </lineage>
</organism>
<evidence type="ECO:0000313" key="3">
    <source>
        <dbReference type="Proteomes" id="UP000821853"/>
    </source>
</evidence>
<evidence type="ECO:0000313" key="2">
    <source>
        <dbReference type="EMBL" id="KAH9379523.1"/>
    </source>
</evidence>
<dbReference type="VEuPathDB" id="VectorBase:HLOH_042715"/>
<proteinExistence type="predicted"/>